<reference evidence="1 2" key="2">
    <citation type="journal article" date="2022" name="Mol. Ecol. Resour.">
        <title>The genomes of chicory, endive, great burdock and yacon provide insights into Asteraceae paleo-polyploidization history and plant inulin production.</title>
        <authorList>
            <person name="Fan W."/>
            <person name="Wang S."/>
            <person name="Wang H."/>
            <person name="Wang A."/>
            <person name="Jiang F."/>
            <person name="Liu H."/>
            <person name="Zhao H."/>
            <person name="Xu D."/>
            <person name="Zhang Y."/>
        </authorList>
    </citation>
    <scope>NUCLEOTIDE SEQUENCE [LARGE SCALE GENOMIC DNA]</scope>
    <source>
        <strain evidence="2">cv. Yunnan</strain>
        <tissue evidence="1">Leaves</tissue>
    </source>
</reference>
<protein>
    <submittedName>
        <fullName evidence="1">Uncharacterized protein</fullName>
    </submittedName>
</protein>
<comment type="caution">
    <text evidence="1">The sequence shown here is derived from an EMBL/GenBank/DDBJ whole genome shotgun (WGS) entry which is preliminary data.</text>
</comment>
<keyword evidence="2" id="KW-1185">Reference proteome</keyword>
<evidence type="ECO:0000313" key="1">
    <source>
        <dbReference type="EMBL" id="KAI3675105.1"/>
    </source>
</evidence>
<proteinExistence type="predicted"/>
<evidence type="ECO:0000313" key="2">
    <source>
        <dbReference type="Proteomes" id="UP001056120"/>
    </source>
</evidence>
<name>A0ACB8XUF5_9ASTR</name>
<dbReference type="EMBL" id="CM042046">
    <property type="protein sequence ID" value="KAI3675105.1"/>
    <property type="molecule type" value="Genomic_DNA"/>
</dbReference>
<reference evidence="2" key="1">
    <citation type="journal article" date="2022" name="Mol. Ecol. Resour.">
        <title>The genomes of chicory, endive, great burdock and yacon provide insights into Asteraceae palaeo-polyploidization history and plant inulin production.</title>
        <authorList>
            <person name="Fan W."/>
            <person name="Wang S."/>
            <person name="Wang H."/>
            <person name="Wang A."/>
            <person name="Jiang F."/>
            <person name="Liu H."/>
            <person name="Zhao H."/>
            <person name="Xu D."/>
            <person name="Zhang Y."/>
        </authorList>
    </citation>
    <scope>NUCLEOTIDE SEQUENCE [LARGE SCALE GENOMIC DNA]</scope>
    <source>
        <strain evidence="2">cv. Yunnan</strain>
    </source>
</reference>
<gene>
    <name evidence="1" type="ORF">L1987_84689</name>
</gene>
<dbReference type="Proteomes" id="UP001056120">
    <property type="component" value="Linkage Group LG29"/>
</dbReference>
<organism evidence="1 2">
    <name type="scientific">Smallanthus sonchifolius</name>
    <dbReference type="NCBI Taxonomy" id="185202"/>
    <lineage>
        <taxon>Eukaryota</taxon>
        <taxon>Viridiplantae</taxon>
        <taxon>Streptophyta</taxon>
        <taxon>Embryophyta</taxon>
        <taxon>Tracheophyta</taxon>
        <taxon>Spermatophyta</taxon>
        <taxon>Magnoliopsida</taxon>
        <taxon>eudicotyledons</taxon>
        <taxon>Gunneridae</taxon>
        <taxon>Pentapetalae</taxon>
        <taxon>asterids</taxon>
        <taxon>campanulids</taxon>
        <taxon>Asterales</taxon>
        <taxon>Asteraceae</taxon>
        <taxon>Asteroideae</taxon>
        <taxon>Heliantheae alliance</taxon>
        <taxon>Millerieae</taxon>
        <taxon>Smallanthus</taxon>
    </lineage>
</organism>
<sequence length="345" mass="38150">MGSKVPFHIPFKSFLSFEFPYSMTLTNKGVKREYQKILNIFTAMDLSCNNFEGQIPQSLQDLHGLESLNLSNNHFTGSILPSLGNLKNLESLDLSHNELSGQIPQKLLQLGFLAILNVSFNHLDGQIPQGKQFNIFENNSYLGNLELCGKPLSKECKNSKVLTALPPTSSNEYESLLPSDIIDWMVILLGVGSGSNRGISKPVLNPPQLIDSFIFVHSSSLSFMAKSIHVFALILALRYVLESSLATKFSSLSHADECSLLFQFIESMSVNSYASSDSRAHPKFALWNLNISEGATSCCLWDGVECRSCHVIGLDLINNLLYGPNYANSSLFNLIHLHSLNIADI</sequence>
<accession>A0ACB8XUF5</accession>